<dbReference type="EMBL" id="CVRI01000047">
    <property type="protein sequence ID" value="CRK97554.1"/>
    <property type="molecule type" value="Genomic_DNA"/>
</dbReference>
<organism evidence="2 3">
    <name type="scientific">Clunio marinus</name>
    <dbReference type="NCBI Taxonomy" id="568069"/>
    <lineage>
        <taxon>Eukaryota</taxon>
        <taxon>Metazoa</taxon>
        <taxon>Ecdysozoa</taxon>
        <taxon>Arthropoda</taxon>
        <taxon>Hexapoda</taxon>
        <taxon>Insecta</taxon>
        <taxon>Pterygota</taxon>
        <taxon>Neoptera</taxon>
        <taxon>Endopterygota</taxon>
        <taxon>Diptera</taxon>
        <taxon>Nematocera</taxon>
        <taxon>Chironomoidea</taxon>
        <taxon>Chironomidae</taxon>
        <taxon>Clunio</taxon>
    </lineage>
</organism>
<evidence type="ECO:0000313" key="2">
    <source>
        <dbReference type="EMBL" id="CRK97554.1"/>
    </source>
</evidence>
<protein>
    <submittedName>
        <fullName evidence="2">CLUMA_CG010941, isoform A</fullName>
    </submittedName>
</protein>
<dbReference type="OrthoDB" id="10028801at2759"/>
<reference evidence="2 3" key="1">
    <citation type="submission" date="2015-04" db="EMBL/GenBank/DDBJ databases">
        <authorList>
            <person name="Syromyatnikov M.Y."/>
            <person name="Popov V.N."/>
        </authorList>
    </citation>
    <scope>NUCLEOTIDE SEQUENCE [LARGE SCALE GENOMIC DNA]</scope>
</reference>
<dbReference type="AlphaFoldDB" id="A0A1J1ICS5"/>
<keyword evidence="1" id="KW-1133">Transmembrane helix</keyword>
<dbReference type="Proteomes" id="UP000183832">
    <property type="component" value="Unassembled WGS sequence"/>
</dbReference>
<name>A0A1J1ICS5_9DIPT</name>
<evidence type="ECO:0000313" key="3">
    <source>
        <dbReference type="Proteomes" id="UP000183832"/>
    </source>
</evidence>
<sequence length="83" mass="9499">MAADLLLAAPVGSVKCNSEKKEKKNSYRENQLRHHHHVLFYSLLCLVSVFWMLAKAPTIPHFTPIRPRKPKTICSLGMRAEDK</sequence>
<keyword evidence="1" id="KW-0472">Membrane</keyword>
<accession>A0A1J1ICS5</accession>
<keyword evidence="1" id="KW-0812">Transmembrane</keyword>
<keyword evidence="3" id="KW-1185">Reference proteome</keyword>
<feature type="transmembrane region" description="Helical" evidence="1">
    <location>
        <begin position="38"/>
        <end position="54"/>
    </location>
</feature>
<gene>
    <name evidence="2" type="ORF">CLUMA_CG010941</name>
</gene>
<evidence type="ECO:0000256" key="1">
    <source>
        <dbReference type="SAM" id="Phobius"/>
    </source>
</evidence>
<proteinExistence type="predicted"/>